<reference evidence="1" key="1">
    <citation type="submission" date="2016-06" db="UniProtKB">
        <authorList>
            <consortium name="WormBaseParasite"/>
        </authorList>
    </citation>
    <scope>IDENTIFICATION</scope>
</reference>
<sequence>LAAEGVAAQQRLTKTDRTTTKIPVSNGVVIRSERRRQTAGCHYSTSEKGPRERHHQWELKVGNRNISSLGGKEEQLVDEAIKYQLDIVGFSSTKRLGSGLLNLNGRKLFYSGVDFTRGPAGVLVELNVAHRINDWKPLSGRMAILRPKLQEAEAMT</sequence>
<organism evidence="1">
    <name type="scientific">Soboliphyme baturini</name>
    <dbReference type="NCBI Taxonomy" id="241478"/>
    <lineage>
        <taxon>Eukaryota</taxon>
        <taxon>Metazoa</taxon>
        <taxon>Ecdysozoa</taxon>
        <taxon>Nematoda</taxon>
        <taxon>Enoplea</taxon>
        <taxon>Dorylaimia</taxon>
        <taxon>Dioctophymatida</taxon>
        <taxon>Dioctophymatoidea</taxon>
        <taxon>Soboliphymatidae</taxon>
        <taxon>Soboliphyme</taxon>
    </lineage>
</organism>
<name>A0A183J6J6_9BILA</name>
<accession>A0A183J6J6</accession>
<evidence type="ECO:0000313" key="1">
    <source>
        <dbReference type="WBParaSite" id="SBAD_0001188001-mRNA-1"/>
    </source>
</evidence>
<dbReference type="WBParaSite" id="SBAD_0001188001-mRNA-1">
    <property type="protein sequence ID" value="SBAD_0001188001-mRNA-1"/>
    <property type="gene ID" value="SBAD_0001188001"/>
</dbReference>
<protein>
    <submittedName>
        <fullName evidence="1">Endo/exonuclease/phosphatase domain-containing protein</fullName>
    </submittedName>
</protein>
<dbReference type="AlphaFoldDB" id="A0A183J6J6"/>
<proteinExistence type="predicted"/>